<keyword evidence="2" id="KW-1185">Reference proteome</keyword>
<protein>
    <submittedName>
        <fullName evidence="1">Uncharacterized protein</fullName>
    </submittedName>
</protein>
<evidence type="ECO:0000313" key="1">
    <source>
        <dbReference type="EMBL" id="RHW16341.1"/>
    </source>
</evidence>
<gene>
    <name evidence="1" type="ORF">D1610_16005</name>
</gene>
<proteinExistence type="predicted"/>
<accession>A0A396RRY0</accession>
<dbReference type="AlphaFoldDB" id="A0A396RRY0"/>
<reference evidence="1 2" key="1">
    <citation type="submission" date="2018-08" db="EMBL/GenBank/DDBJ databases">
        <title>The multiple taxonomic identification of Sphingomonas gilva.</title>
        <authorList>
            <person name="Zhu D."/>
            <person name="Zheng S."/>
        </authorList>
    </citation>
    <scope>NUCLEOTIDE SEQUENCE [LARGE SCALE GENOMIC DNA]</scope>
    <source>
        <strain evidence="1 2">ZDH117</strain>
    </source>
</reference>
<evidence type="ECO:0000313" key="2">
    <source>
        <dbReference type="Proteomes" id="UP000266693"/>
    </source>
</evidence>
<dbReference type="RefSeq" id="WP_118865207.1">
    <property type="nucleotide sequence ID" value="NZ_QWLV01000010.1"/>
</dbReference>
<organism evidence="1 2">
    <name type="scientific">Sphingomonas gilva</name>
    <dbReference type="NCBI Taxonomy" id="2305907"/>
    <lineage>
        <taxon>Bacteria</taxon>
        <taxon>Pseudomonadati</taxon>
        <taxon>Pseudomonadota</taxon>
        <taxon>Alphaproteobacteria</taxon>
        <taxon>Sphingomonadales</taxon>
        <taxon>Sphingomonadaceae</taxon>
        <taxon>Sphingomonas</taxon>
    </lineage>
</organism>
<sequence>MSNDRASQALARIDAALARIESAARKPAGDPALAARYAKLRRTTEMAVEQLDSLIAKQR</sequence>
<dbReference type="EMBL" id="QWLV01000010">
    <property type="protein sequence ID" value="RHW16341.1"/>
    <property type="molecule type" value="Genomic_DNA"/>
</dbReference>
<dbReference type="Proteomes" id="UP000266693">
    <property type="component" value="Unassembled WGS sequence"/>
</dbReference>
<name>A0A396RRY0_9SPHN</name>
<comment type="caution">
    <text evidence="1">The sequence shown here is derived from an EMBL/GenBank/DDBJ whole genome shotgun (WGS) entry which is preliminary data.</text>
</comment>